<dbReference type="AlphaFoldDB" id="Q72K79"/>
<dbReference type="OrthoDB" id="32290at2"/>
<dbReference type="HOGENOM" id="CLU_2468024_0_0_0"/>
<dbReference type="RefSeq" id="WP_011172743.1">
    <property type="nucleotide sequence ID" value="NC_005835.1"/>
</dbReference>
<evidence type="ECO:0000256" key="1">
    <source>
        <dbReference type="SAM" id="Coils"/>
    </source>
</evidence>
<accession>Q72K79</accession>
<sequence length="88" mass="9968">MPEDHLLERLEKLEGIVETTVRVLPPLVRDLSRRIDGLREEMQGVAARLEARIQQAEAKLEGQIQWVRSELEGFTLIGVALAPLSLLR</sequence>
<evidence type="ECO:0000313" key="2">
    <source>
        <dbReference type="EMBL" id="AAS80640.1"/>
    </source>
</evidence>
<organism evidence="2 3">
    <name type="scientific">Thermus thermophilus (strain ATCC BAA-163 / DSM 7039 / HB27)</name>
    <dbReference type="NCBI Taxonomy" id="262724"/>
    <lineage>
        <taxon>Bacteria</taxon>
        <taxon>Thermotogati</taxon>
        <taxon>Deinococcota</taxon>
        <taxon>Deinococci</taxon>
        <taxon>Thermales</taxon>
        <taxon>Thermaceae</taxon>
        <taxon>Thermus</taxon>
    </lineage>
</organism>
<feature type="coiled-coil region" evidence="1">
    <location>
        <begin position="28"/>
        <end position="59"/>
    </location>
</feature>
<gene>
    <name evidence="2" type="ordered locus">TT_C0292</name>
</gene>
<protein>
    <submittedName>
        <fullName evidence="2">Uncharacterized protein</fullName>
    </submittedName>
</protein>
<name>Q72K79_THET2</name>
<evidence type="ECO:0000313" key="3">
    <source>
        <dbReference type="Proteomes" id="UP000000592"/>
    </source>
</evidence>
<reference evidence="2 3" key="1">
    <citation type="journal article" date="2004" name="Nat. Biotechnol.">
        <title>The genome sequence of the extreme thermophile Thermus thermophilus.</title>
        <authorList>
            <person name="Henne A."/>
            <person name="Brueggemann H."/>
            <person name="Raasch C."/>
            <person name="Wiezer A."/>
            <person name="Hartsch T."/>
            <person name="Liesegang H."/>
            <person name="Johann A."/>
            <person name="Lienard T."/>
            <person name="Gohl O."/>
            <person name="Martinez-Arias R."/>
            <person name="Jacobi C."/>
            <person name="Starkuviene V."/>
            <person name="Schlenczeck S."/>
            <person name="Dencker S."/>
            <person name="Huber R."/>
            <person name="Klenk H.-P."/>
            <person name="Overbeek R."/>
            <person name="Kramer W."/>
            <person name="Merkl R."/>
            <person name="Gottschalk G."/>
            <person name="Fritz H.-J."/>
        </authorList>
    </citation>
    <scope>NUCLEOTIDE SEQUENCE [LARGE SCALE GENOMIC DNA]</scope>
    <source>
        <strain evidence="3">ATCC BAA-163 / DSM 7039 / HB27</strain>
    </source>
</reference>
<dbReference type="KEGG" id="tth:TT_C0292"/>
<dbReference type="EMBL" id="AE017221">
    <property type="protein sequence ID" value="AAS80640.1"/>
    <property type="molecule type" value="Genomic_DNA"/>
</dbReference>
<proteinExistence type="predicted"/>
<dbReference type="Proteomes" id="UP000000592">
    <property type="component" value="Chromosome"/>
</dbReference>
<keyword evidence="1" id="KW-0175">Coiled coil</keyword>